<evidence type="ECO:0000313" key="3">
    <source>
        <dbReference type="EMBL" id="SUX41415.1"/>
    </source>
</evidence>
<gene>
    <name evidence="3" type="ORF">NCTC13560_00212</name>
    <name evidence="2" type="ORF">SAMN05421682_106228</name>
</gene>
<dbReference type="EMBL" id="UFVS01000001">
    <property type="protein sequence ID" value="SUX41415.1"/>
    <property type="molecule type" value="Genomic_DNA"/>
</dbReference>
<evidence type="ECO:0000256" key="1">
    <source>
        <dbReference type="SAM" id="Coils"/>
    </source>
</evidence>
<evidence type="ECO:0000313" key="5">
    <source>
        <dbReference type="Proteomes" id="UP000255231"/>
    </source>
</evidence>
<sequence length="86" mass="9832">MTVAATFEVLSDDKLIETLQEARAELNNDDKALKATLKKLNEKQDPRRCETVDYEAYIVIDNKDTGEVIRSKTANADVWLDKLFNK</sequence>
<keyword evidence="4" id="KW-1185">Reference proteome</keyword>
<reference evidence="2 4" key="1">
    <citation type="submission" date="2017-01" db="EMBL/GenBank/DDBJ databases">
        <authorList>
            <person name="Varghese N."/>
            <person name="Submissions S."/>
        </authorList>
    </citation>
    <scope>NUCLEOTIDE SEQUENCE [LARGE SCALE GENOMIC DNA]</scope>
    <source>
        <strain evidence="2 4">ATCC 27950</strain>
    </source>
</reference>
<evidence type="ECO:0000313" key="4">
    <source>
        <dbReference type="Proteomes" id="UP000185725"/>
    </source>
</evidence>
<dbReference type="Proteomes" id="UP000185725">
    <property type="component" value="Unassembled WGS sequence"/>
</dbReference>
<evidence type="ECO:0000313" key="2">
    <source>
        <dbReference type="EMBL" id="SIQ60835.1"/>
    </source>
</evidence>
<organism evidence="3 5">
    <name type="scientific">Chryseobacterium indoltheticum</name>
    <dbReference type="NCBI Taxonomy" id="254"/>
    <lineage>
        <taxon>Bacteria</taxon>
        <taxon>Pseudomonadati</taxon>
        <taxon>Bacteroidota</taxon>
        <taxon>Flavobacteriia</taxon>
        <taxon>Flavobacteriales</taxon>
        <taxon>Weeksellaceae</taxon>
        <taxon>Chryseobacterium group</taxon>
        <taxon>Chryseobacterium</taxon>
    </lineage>
</organism>
<dbReference type="EMBL" id="FTMF01000006">
    <property type="protein sequence ID" value="SIQ60835.1"/>
    <property type="molecule type" value="Genomic_DNA"/>
</dbReference>
<accession>A0A381F4D7</accession>
<dbReference type="Proteomes" id="UP000255231">
    <property type="component" value="Unassembled WGS sequence"/>
</dbReference>
<reference evidence="3 5" key="2">
    <citation type="submission" date="2018-06" db="EMBL/GenBank/DDBJ databases">
        <authorList>
            <consortium name="Pathogen Informatics"/>
            <person name="Doyle S."/>
        </authorList>
    </citation>
    <scope>NUCLEOTIDE SEQUENCE [LARGE SCALE GENOMIC DNA]</scope>
    <source>
        <strain evidence="3 5">NCTC13560</strain>
    </source>
</reference>
<dbReference type="AlphaFoldDB" id="A0A381F4D7"/>
<dbReference type="RefSeq" id="WP_115596381.1">
    <property type="nucleotide sequence ID" value="NZ_UFVS01000001.1"/>
</dbReference>
<name>A0A381F4D7_9FLAO</name>
<feature type="coiled-coil region" evidence="1">
    <location>
        <begin position="16"/>
        <end position="43"/>
    </location>
</feature>
<proteinExistence type="predicted"/>
<dbReference type="KEGG" id="cil:EG358_14835"/>
<keyword evidence="1" id="KW-0175">Coiled coil</keyword>
<protein>
    <submittedName>
        <fullName evidence="3">Uncharacterized protein</fullName>
    </submittedName>
</protein>